<feature type="binding site" evidence="10">
    <location>
        <position position="241"/>
    </location>
    <ligand>
        <name>beta-D-galactose</name>
        <dbReference type="ChEBI" id="CHEBI:27667"/>
    </ligand>
</feature>
<dbReference type="NCBIfam" id="NF008277">
    <property type="entry name" value="PRK11055.1"/>
    <property type="match status" value="1"/>
</dbReference>
<comment type="pathway">
    <text evidence="2 8">Carbohydrate metabolism; hexose metabolism.</text>
</comment>
<name>A0A2R4WEM6_9HYPH</name>
<evidence type="ECO:0000313" key="12">
    <source>
        <dbReference type="EMBL" id="AWB20001.1"/>
    </source>
</evidence>
<evidence type="ECO:0000256" key="5">
    <source>
        <dbReference type="ARBA" id="ARBA00014165"/>
    </source>
</evidence>
<dbReference type="InterPro" id="IPR018052">
    <property type="entry name" value="Ald1_epimerase_CS"/>
</dbReference>
<dbReference type="OrthoDB" id="9779408at2"/>
<evidence type="ECO:0000256" key="10">
    <source>
        <dbReference type="PIRSR" id="PIRSR005096-2"/>
    </source>
</evidence>
<keyword evidence="13" id="KW-1185">Reference proteome</keyword>
<dbReference type="InterPro" id="IPR011013">
    <property type="entry name" value="Gal_mutarotase_sf_dom"/>
</dbReference>
<dbReference type="GO" id="GO:0006006">
    <property type="term" value="P:glucose metabolic process"/>
    <property type="evidence" value="ECO:0007669"/>
    <property type="project" value="TreeGrafter"/>
</dbReference>
<dbReference type="RefSeq" id="WP_099951917.1">
    <property type="nucleotide sequence ID" value="NZ_CP028843.1"/>
</dbReference>
<feature type="binding site" evidence="11">
    <location>
        <begin position="177"/>
        <end position="179"/>
    </location>
    <ligand>
        <name>beta-D-galactose</name>
        <dbReference type="ChEBI" id="CHEBI:27667"/>
    </ligand>
</feature>
<evidence type="ECO:0000256" key="4">
    <source>
        <dbReference type="ARBA" id="ARBA00013185"/>
    </source>
</evidence>
<evidence type="ECO:0000256" key="8">
    <source>
        <dbReference type="PIRNR" id="PIRNR005096"/>
    </source>
</evidence>
<evidence type="ECO:0000256" key="6">
    <source>
        <dbReference type="ARBA" id="ARBA00023235"/>
    </source>
</evidence>
<accession>A0A2R4WEM6</accession>
<dbReference type="InterPro" id="IPR008183">
    <property type="entry name" value="Aldose_1/G6P_1-epimerase"/>
</dbReference>
<evidence type="ECO:0000256" key="1">
    <source>
        <dbReference type="ARBA" id="ARBA00001614"/>
    </source>
</evidence>
<dbReference type="EMBL" id="CP028843">
    <property type="protein sequence ID" value="AWB20001.1"/>
    <property type="molecule type" value="Genomic_DNA"/>
</dbReference>
<organism evidence="12 13">
    <name type="scientific">Methylobacterium currus</name>
    <dbReference type="NCBI Taxonomy" id="2051553"/>
    <lineage>
        <taxon>Bacteria</taxon>
        <taxon>Pseudomonadati</taxon>
        <taxon>Pseudomonadota</taxon>
        <taxon>Alphaproteobacteria</taxon>
        <taxon>Hyphomicrobiales</taxon>
        <taxon>Methylobacteriaceae</taxon>
        <taxon>Methylobacterium</taxon>
    </lineage>
</organism>
<feature type="active site" description="Proton acceptor" evidence="9">
    <location>
        <position position="302"/>
    </location>
</feature>
<dbReference type="EC" id="5.1.3.3" evidence="4 8"/>
<dbReference type="GO" id="GO:0033499">
    <property type="term" value="P:galactose catabolic process via UDP-galactose, Leloir pathway"/>
    <property type="evidence" value="ECO:0007669"/>
    <property type="project" value="TreeGrafter"/>
</dbReference>
<comment type="similarity">
    <text evidence="3 8">Belongs to the aldose epimerase family.</text>
</comment>
<dbReference type="GO" id="GO:0030246">
    <property type="term" value="F:carbohydrate binding"/>
    <property type="evidence" value="ECO:0007669"/>
    <property type="project" value="InterPro"/>
</dbReference>
<dbReference type="PANTHER" id="PTHR10091:SF0">
    <property type="entry name" value="GALACTOSE MUTAROTASE"/>
    <property type="match status" value="1"/>
</dbReference>
<evidence type="ECO:0000313" key="13">
    <source>
        <dbReference type="Proteomes" id="UP000244755"/>
    </source>
</evidence>
<dbReference type="SUPFAM" id="SSF74650">
    <property type="entry name" value="Galactose mutarotase-like"/>
    <property type="match status" value="1"/>
</dbReference>
<evidence type="ECO:0000256" key="2">
    <source>
        <dbReference type="ARBA" id="ARBA00005028"/>
    </source>
</evidence>
<dbReference type="Proteomes" id="UP000244755">
    <property type="component" value="Chromosome 1"/>
</dbReference>
<dbReference type="InterPro" id="IPR015443">
    <property type="entry name" value="Aldose_1-epimerase"/>
</dbReference>
<feature type="active site" description="Proton donor" evidence="9">
    <location>
        <position position="177"/>
    </location>
</feature>
<dbReference type="KEGG" id="mee:DA075_02845"/>
<evidence type="ECO:0000256" key="9">
    <source>
        <dbReference type="PIRSR" id="PIRSR005096-1"/>
    </source>
</evidence>
<keyword evidence="7 8" id="KW-0119">Carbohydrate metabolism</keyword>
<dbReference type="UniPathway" id="UPA00242"/>
<protein>
    <recommendedName>
        <fullName evidence="5 8">Aldose 1-epimerase</fullName>
        <ecNumber evidence="4 8">5.1.3.3</ecNumber>
    </recommendedName>
</protein>
<evidence type="ECO:0000256" key="3">
    <source>
        <dbReference type="ARBA" id="ARBA00006206"/>
    </source>
</evidence>
<dbReference type="AlphaFoldDB" id="A0A2R4WEM6"/>
<dbReference type="InterPro" id="IPR014718">
    <property type="entry name" value="GH-type_carb-bd"/>
</dbReference>
<gene>
    <name evidence="12" type="ORF">DA075_02845</name>
</gene>
<feature type="binding site" evidence="11">
    <location>
        <begin position="79"/>
        <end position="80"/>
    </location>
    <ligand>
        <name>beta-D-galactose</name>
        <dbReference type="ChEBI" id="CHEBI:27667"/>
    </ligand>
</feature>
<dbReference type="InterPro" id="IPR047215">
    <property type="entry name" value="Galactose_mutarotase-like"/>
</dbReference>
<dbReference type="Pfam" id="PF01263">
    <property type="entry name" value="Aldose_epim"/>
    <property type="match status" value="1"/>
</dbReference>
<reference evidence="12 13" key="1">
    <citation type="submission" date="2018-04" db="EMBL/GenBank/DDBJ databases">
        <title>Methylobacterium sp. PR1016A genome.</title>
        <authorList>
            <person name="Park W."/>
        </authorList>
    </citation>
    <scope>NUCLEOTIDE SEQUENCE [LARGE SCALE GENOMIC DNA]</scope>
    <source>
        <strain evidence="12 13">PR1016A</strain>
    </source>
</reference>
<proteinExistence type="inferred from homology"/>
<dbReference type="PIRSF" id="PIRSF005096">
    <property type="entry name" value="GALM"/>
    <property type="match status" value="1"/>
</dbReference>
<dbReference type="PROSITE" id="PS00545">
    <property type="entry name" value="ALDOSE_1_EPIMERASE"/>
    <property type="match status" value="1"/>
</dbReference>
<dbReference type="GO" id="GO:0004034">
    <property type="term" value="F:aldose 1-epimerase activity"/>
    <property type="evidence" value="ECO:0007669"/>
    <property type="project" value="UniProtKB-EC"/>
</dbReference>
<keyword evidence="6 8" id="KW-0413">Isomerase</keyword>
<evidence type="ECO:0000256" key="11">
    <source>
        <dbReference type="PIRSR" id="PIRSR005096-3"/>
    </source>
</evidence>
<dbReference type="PANTHER" id="PTHR10091">
    <property type="entry name" value="ALDOSE-1-EPIMERASE"/>
    <property type="match status" value="1"/>
</dbReference>
<comment type="catalytic activity">
    <reaction evidence="1 8">
        <text>alpha-D-glucose = beta-D-glucose</text>
        <dbReference type="Rhea" id="RHEA:10264"/>
        <dbReference type="ChEBI" id="CHEBI:15903"/>
        <dbReference type="ChEBI" id="CHEBI:17925"/>
        <dbReference type="EC" id="5.1.3.3"/>
    </reaction>
</comment>
<dbReference type="CDD" id="cd09019">
    <property type="entry name" value="galactose_mutarotase_like"/>
    <property type="match status" value="1"/>
</dbReference>
<dbReference type="Gene3D" id="2.70.98.10">
    <property type="match status" value="1"/>
</dbReference>
<evidence type="ECO:0000256" key="7">
    <source>
        <dbReference type="ARBA" id="ARBA00023277"/>
    </source>
</evidence>
<sequence>MSDTAPALDPVPVGTMPDGCPILEARLEGDGLAVAVLSLGAVLRRLDVHGRPMVLGRDDPQDYVARTPQCGAIVGRFANRIAGGRFTLDGTTYALPRNEAGRTHLHGGSQGFSRRKWRFAQVGERSLTLAYRAADGEEGYPGALDVACTYAITGPGTLRITLTATTDAPTLVNLTNHSYFNLLLPQAGFPAPTIDDHVIEIPAESYLPVDEGQIPTGAIAPVAGTRFDLRRPTRIGAEAFDHAFVLGRETAPEPRPVGRVTAAGSDVALTVLATAPAVQFYDGTHLAKAGLGYAARSAFCLEPEAYPDAPNHPGFPSAVVRPGETYRQIIEYRFTKETAR</sequence>